<feature type="transmembrane region" description="Helical" evidence="1">
    <location>
        <begin position="324"/>
        <end position="345"/>
    </location>
</feature>
<dbReference type="InterPro" id="IPR012429">
    <property type="entry name" value="HGSNAT_cat"/>
</dbReference>
<protein>
    <submittedName>
        <fullName evidence="3">Heparan-alpha-glucosaminide N-acetyltransferase domain-containing protein</fullName>
    </submittedName>
</protein>
<comment type="caution">
    <text evidence="3">The sequence shown here is derived from an EMBL/GenBank/DDBJ whole genome shotgun (WGS) entry which is preliminary data.</text>
</comment>
<keyword evidence="4" id="KW-1185">Reference proteome</keyword>
<reference evidence="4" key="1">
    <citation type="journal article" date="2019" name="Int. J. Syst. Evol. Microbiol.">
        <title>The Global Catalogue of Microorganisms (GCM) 10K type strain sequencing project: providing services to taxonomists for standard genome sequencing and annotation.</title>
        <authorList>
            <consortium name="The Broad Institute Genomics Platform"/>
            <consortium name="The Broad Institute Genome Sequencing Center for Infectious Disease"/>
            <person name="Wu L."/>
            <person name="Ma J."/>
        </authorList>
    </citation>
    <scope>NUCLEOTIDE SEQUENCE [LARGE SCALE GENOMIC DNA]</scope>
    <source>
        <strain evidence="4">CCUG 62114</strain>
    </source>
</reference>
<feature type="domain" description="Heparan-alpha-glucosaminide N-acetyltransferase catalytic" evidence="2">
    <location>
        <begin position="9"/>
        <end position="222"/>
    </location>
</feature>
<dbReference type="Proteomes" id="UP001596997">
    <property type="component" value="Unassembled WGS sequence"/>
</dbReference>
<proteinExistence type="predicted"/>
<evidence type="ECO:0000259" key="2">
    <source>
        <dbReference type="Pfam" id="PF07786"/>
    </source>
</evidence>
<feature type="transmembrane region" description="Helical" evidence="1">
    <location>
        <begin position="12"/>
        <end position="31"/>
    </location>
</feature>
<dbReference type="RefSeq" id="WP_377715747.1">
    <property type="nucleotide sequence ID" value="NZ_JBHTJM010000008.1"/>
</dbReference>
<feature type="transmembrane region" description="Helical" evidence="1">
    <location>
        <begin position="188"/>
        <end position="211"/>
    </location>
</feature>
<keyword evidence="1" id="KW-0812">Transmembrane</keyword>
<feature type="transmembrane region" description="Helical" evidence="1">
    <location>
        <begin position="148"/>
        <end position="168"/>
    </location>
</feature>
<keyword evidence="1" id="KW-1133">Transmembrane helix</keyword>
<feature type="transmembrane region" description="Helical" evidence="1">
    <location>
        <begin position="292"/>
        <end position="312"/>
    </location>
</feature>
<evidence type="ECO:0000313" key="4">
    <source>
        <dbReference type="Proteomes" id="UP001596997"/>
    </source>
</evidence>
<evidence type="ECO:0000313" key="3">
    <source>
        <dbReference type="EMBL" id="MFD0963926.1"/>
    </source>
</evidence>
<keyword evidence="1" id="KW-0472">Membrane</keyword>
<dbReference type="Pfam" id="PF07786">
    <property type="entry name" value="HGSNAT_cat"/>
    <property type="match status" value="1"/>
</dbReference>
<name>A0ABW3I2H0_9FLAO</name>
<gene>
    <name evidence="3" type="ORF">ACFQ1O_07910</name>
</gene>
<organism evidence="3 4">
    <name type="scientific">Pseudofulvibacter geojedonensis</name>
    <dbReference type="NCBI Taxonomy" id="1123758"/>
    <lineage>
        <taxon>Bacteria</taxon>
        <taxon>Pseudomonadati</taxon>
        <taxon>Bacteroidota</taxon>
        <taxon>Flavobacteriia</taxon>
        <taxon>Flavobacteriales</taxon>
        <taxon>Flavobacteriaceae</taxon>
        <taxon>Pseudofulvibacter</taxon>
    </lineage>
</organism>
<accession>A0ABW3I2H0</accession>
<feature type="transmembrane region" description="Helical" evidence="1">
    <location>
        <begin position="223"/>
        <end position="243"/>
    </location>
</feature>
<feature type="transmembrane region" description="Helical" evidence="1">
    <location>
        <begin position="263"/>
        <end position="280"/>
    </location>
</feature>
<feature type="transmembrane region" description="Helical" evidence="1">
    <location>
        <begin position="93"/>
        <end position="114"/>
    </location>
</feature>
<dbReference type="EMBL" id="JBHTJM010000008">
    <property type="protein sequence ID" value="MFD0963926.1"/>
    <property type="molecule type" value="Genomic_DNA"/>
</dbReference>
<evidence type="ECO:0000256" key="1">
    <source>
        <dbReference type="SAM" id="Phobius"/>
    </source>
</evidence>
<feature type="transmembrane region" description="Helical" evidence="1">
    <location>
        <begin position="51"/>
        <end position="73"/>
    </location>
</feature>
<feature type="transmembrane region" description="Helical" evidence="1">
    <location>
        <begin position="120"/>
        <end position="141"/>
    </location>
</feature>
<sequence length="378" mass="43916">MTQKKSNNRLVFIDALRSFAIIMMLQGHFVSSLLSCTYKDSNNIYYSVWEYFRGITAPTFFTITGFIFMFLVLNQTDKKKQLLRIKKGIKRGLVLIAWGYILRIGIAGVLSGYIHEAYFYTDVLHIIGLSLLLLCFIYLTLYKRSSNLFQVTLVMITVLSFLFERYYNAIEMPYLPTVISHYFTKANGAVFSLFPWFGYVSIGAFLATLFIKYKDQKNFYFLLPKYTGLLGLLLLFFSTGILLNLGELTQISIFTVSGEYNYLFTRLGDSLVLMTAFIYLRNILNHSIFIQIGKVTLSIYIVHHILLYGSWFHTGLTRWLYNSLTLNQALIGALLFVITTCFLVLKFRTPLNQLAYKCLDFFYRQIRLMKIAYLKAQR</sequence>